<dbReference type="Proteomes" id="UP000499080">
    <property type="component" value="Unassembled WGS sequence"/>
</dbReference>
<dbReference type="AlphaFoldDB" id="A0A4Y2KAV8"/>
<evidence type="ECO:0000313" key="3">
    <source>
        <dbReference type="EMBL" id="GBM99843.1"/>
    </source>
</evidence>
<evidence type="ECO:0000259" key="2">
    <source>
        <dbReference type="Pfam" id="PF07530"/>
    </source>
</evidence>
<dbReference type="Pfam" id="PF07530">
    <property type="entry name" value="PRE_C2HC"/>
    <property type="match status" value="1"/>
</dbReference>
<sequence>MKRSNSRISSPDRNAKRTKSIDRRPANGEGNFGNEFEATSERLPVKTESCVPEEISTSHRMACLADNHVPDDPEKVVIPAVWPPSIMMKKSLNFEADLKLINEKFGKIRRQKAGIFIKLFPDTYDMHRELISFMTANNIQYLTPRRIKAVITGLPCDMRTHQIKEALIEKDLDVEQIFQLTDCRTKKPRPHFQAVLPNSDRNKNIFKLTDLLNFNISVGRIGRSRLRRRTKKCRVEHNHEKAAAKLEADVPKSANCGETGQVVSCGCHKKSRQVSETGITDANLAQANPPRNHKSKQELPRMNSNMDASEPPTDFQDIVYIMQEFRKLFGKFNDAKTFAQQLRNAKNSVEKFELFSAVFLD</sequence>
<reference evidence="3 4" key="1">
    <citation type="journal article" date="2019" name="Sci. Rep.">
        <title>Orb-weaving spider Araneus ventricosus genome elucidates the spidroin gene catalogue.</title>
        <authorList>
            <person name="Kono N."/>
            <person name="Nakamura H."/>
            <person name="Ohtoshi R."/>
            <person name="Moran D.A.P."/>
            <person name="Shinohara A."/>
            <person name="Yoshida Y."/>
            <person name="Fujiwara M."/>
            <person name="Mori M."/>
            <person name="Tomita M."/>
            <person name="Arakawa K."/>
        </authorList>
    </citation>
    <scope>NUCLEOTIDE SEQUENCE [LARGE SCALE GENOMIC DNA]</scope>
</reference>
<accession>A0A4Y2KAV8</accession>
<feature type="region of interest" description="Disordered" evidence="1">
    <location>
        <begin position="284"/>
        <end position="310"/>
    </location>
</feature>
<feature type="region of interest" description="Disordered" evidence="1">
    <location>
        <begin position="1"/>
        <end position="39"/>
    </location>
</feature>
<dbReference type="EMBL" id="BGPR01004452">
    <property type="protein sequence ID" value="GBM99843.1"/>
    <property type="molecule type" value="Genomic_DNA"/>
</dbReference>
<organism evidence="3 4">
    <name type="scientific">Araneus ventricosus</name>
    <name type="common">Orbweaver spider</name>
    <name type="synonym">Epeira ventricosa</name>
    <dbReference type="NCBI Taxonomy" id="182803"/>
    <lineage>
        <taxon>Eukaryota</taxon>
        <taxon>Metazoa</taxon>
        <taxon>Ecdysozoa</taxon>
        <taxon>Arthropoda</taxon>
        <taxon>Chelicerata</taxon>
        <taxon>Arachnida</taxon>
        <taxon>Araneae</taxon>
        <taxon>Araneomorphae</taxon>
        <taxon>Entelegynae</taxon>
        <taxon>Araneoidea</taxon>
        <taxon>Araneidae</taxon>
        <taxon>Araneus</taxon>
    </lineage>
</organism>
<dbReference type="OrthoDB" id="8123891at2759"/>
<comment type="caution">
    <text evidence="3">The sequence shown here is derived from an EMBL/GenBank/DDBJ whole genome shotgun (WGS) entry which is preliminary data.</text>
</comment>
<name>A0A4Y2KAV8_ARAVE</name>
<keyword evidence="4" id="KW-1185">Reference proteome</keyword>
<evidence type="ECO:0000256" key="1">
    <source>
        <dbReference type="SAM" id="MobiDB-lite"/>
    </source>
</evidence>
<proteinExistence type="predicted"/>
<protein>
    <recommendedName>
        <fullName evidence="2">Pre-C2HC domain-containing protein</fullName>
    </recommendedName>
</protein>
<feature type="compositionally biased region" description="Polar residues" evidence="1">
    <location>
        <begin position="1"/>
        <end position="12"/>
    </location>
</feature>
<gene>
    <name evidence="3" type="ORF">AVEN_4745_1</name>
</gene>
<feature type="compositionally biased region" description="Basic and acidic residues" evidence="1">
    <location>
        <begin position="13"/>
        <end position="26"/>
    </location>
</feature>
<feature type="domain" description="Pre-C2HC" evidence="2">
    <location>
        <begin position="160"/>
        <end position="222"/>
    </location>
</feature>
<evidence type="ECO:0000313" key="4">
    <source>
        <dbReference type="Proteomes" id="UP000499080"/>
    </source>
</evidence>
<dbReference type="InterPro" id="IPR006579">
    <property type="entry name" value="Pre_C2HC_dom"/>
</dbReference>